<evidence type="ECO:0000313" key="9">
    <source>
        <dbReference type="Proteomes" id="UP000600918"/>
    </source>
</evidence>
<feature type="active site" evidence="4">
    <location>
        <position position="258"/>
    </location>
</feature>
<dbReference type="FunFam" id="3.40.309.10:FF:000003">
    <property type="entry name" value="Aldehyde dehydrogenase"/>
    <property type="match status" value="1"/>
</dbReference>
<dbReference type="GO" id="GO:0004029">
    <property type="term" value="F:aldehyde dehydrogenase (NAD+) activity"/>
    <property type="evidence" value="ECO:0007669"/>
    <property type="project" value="TreeGrafter"/>
</dbReference>
<comment type="caution">
    <text evidence="8">The sequence shown here is derived from an EMBL/GenBank/DDBJ whole genome shotgun (WGS) entry which is preliminary data.</text>
</comment>
<proteinExistence type="inferred from homology"/>
<dbReference type="InterPro" id="IPR015590">
    <property type="entry name" value="Aldehyde_DH_dom"/>
</dbReference>
<evidence type="ECO:0000256" key="5">
    <source>
        <dbReference type="RuleBase" id="RU003345"/>
    </source>
</evidence>
<evidence type="ECO:0000256" key="1">
    <source>
        <dbReference type="ARBA" id="ARBA00009986"/>
    </source>
</evidence>
<dbReference type="InterPro" id="IPR016160">
    <property type="entry name" value="Ald_DH_CS_CYS"/>
</dbReference>
<evidence type="ECO:0000259" key="7">
    <source>
        <dbReference type="Pfam" id="PF00171"/>
    </source>
</evidence>
<dbReference type="GO" id="GO:0006081">
    <property type="term" value="P:aldehyde metabolic process"/>
    <property type="evidence" value="ECO:0007669"/>
    <property type="project" value="InterPro"/>
</dbReference>
<dbReference type="PROSITE" id="PS00687">
    <property type="entry name" value="ALDEHYDE_DEHYDR_GLU"/>
    <property type="match status" value="1"/>
</dbReference>
<accession>A0A834NYY7</accession>
<dbReference type="Gene3D" id="3.40.309.10">
    <property type="entry name" value="Aldehyde Dehydrogenase, Chain A, domain 2"/>
    <property type="match status" value="1"/>
</dbReference>
<dbReference type="GO" id="GO:0005737">
    <property type="term" value="C:cytoplasm"/>
    <property type="evidence" value="ECO:0007669"/>
    <property type="project" value="TreeGrafter"/>
</dbReference>
<dbReference type="InterPro" id="IPR016162">
    <property type="entry name" value="Ald_DH_N"/>
</dbReference>
<dbReference type="SUPFAM" id="SSF53720">
    <property type="entry name" value="ALDH-like"/>
    <property type="match status" value="2"/>
</dbReference>
<feature type="domain" description="Aldehyde dehydrogenase" evidence="7">
    <location>
        <begin position="41"/>
        <end position="441"/>
    </location>
</feature>
<dbReference type="PROSITE" id="PS00070">
    <property type="entry name" value="ALDEHYDE_DEHYDR_CYS"/>
    <property type="match status" value="1"/>
</dbReference>
<gene>
    <name evidence="8" type="ORF">H0235_009618</name>
</gene>
<evidence type="ECO:0000256" key="3">
    <source>
        <dbReference type="ARBA" id="ARBA00023027"/>
    </source>
</evidence>
<dbReference type="InterPro" id="IPR029510">
    <property type="entry name" value="Ald_DH_CS_GLU"/>
</dbReference>
<feature type="domain" description="Aldehyde dehydrogenase" evidence="7">
    <location>
        <begin position="497"/>
        <end position="560"/>
    </location>
</feature>
<reference evidence="8" key="1">
    <citation type="journal article" date="2020" name="G3 (Bethesda)">
        <title>High-Quality Assemblies for Three Invasive Social Wasps from the &lt;i&gt;Vespula&lt;/i&gt; Genus.</title>
        <authorList>
            <person name="Harrop T.W.R."/>
            <person name="Guhlin J."/>
            <person name="McLaughlin G.M."/>
            <person name="Permina E."/>
            <person name="Stockwell P."/>
            <person name="Gilligan J."/>
            <person name="Le Lec M.F."/>
            <person name="Gruber M.A.M."/>
            <person name="Quinn O."/>
            <person name="Lovegrove M."/>
            <person name="Duncan E.J."/>
            <person name="Remnant E.J."/>
            <person name="Van Eeckhoven J."/>
            <person name="Graham B."/>
            <person name="Knapp R.A."/>
            <person name="Langford K.W."/>
            <person name="Kronenberg Z."/>
            <person name="Press M.O."/>
            <person name="Eacker S.M."/>
            <person name="Wilson-Rankin E.E."/>
            <person name="Purcell J."/>
            <person name="Lester P.J."/>
            <person name="Dearden P.K."/>
        </authorList>
    </citation>
    <scope>NUCLEOTIDE SEQUENCE</scope>
    <source>
        <strain evidence="8">Volc-1</strain>
    </source>
</reference>
<keyword evidence="6" id="KW-0472">Membrane</keyword>
<dbReference type="Proteomes" id="UP000600918">
    <property type="component" value="Unassembled WGS sequence"/>
</dbReference>
<keyword evidence="3" id="KW-0520">NAD</keyword>
<protein>
    <recommendedName>
        <fullName evidence="7">Aldehyde dehydrogenase domain-containing protein</fullName>
    </recommendedName>
</protein>
<dbReference type="PANTHER" id="PTHR43570:SF16">
    <property type="entry name" value="ALDEHYDE DEHYDROGENASE TYPE III, ISOFORM Q"/>
    <property type="match status" value="1"/>
</dbReference>
<dbReference type="InterPro" id="IPR016163">
    <property type="entry name" value="Ald_DH_C"/>
</dbReference>
<dbReference type="InterPro" id="IPR012394">
    <property type="entry name" value="Aldehyde_DH_NAD(P)"/>
</dbReference>
<keyword evidence="2 5" id="KW-0560">Oxidoreductase</keyword>
<evidence type="ECO:0000313" key="8">
    <source>
        <dbReference type="EMBL" id="KAF7421782.1"/>
    </source>
</evidence>
<dbReference type="InterPro" id="IPR016161">
    <property type="entry name" value="Ald_DH/histidinol_DH"/>
</dbReference>
<evidence type="ECO:0000256" key="4">
    <source>
        <dbReference type="PROSITE-ProRule" id="PRU10007"/>
    </source>
</evidence>
<dbReference type="PANTHER" id="PTHR43570">
    <property type="entry name" value="ALDEHYDE DEHYDROGENASE"/>
    <property type="match status" value="1"/>
</dbReference>
<evidence type="ECO:0000256" key="2">
    <source>
        <dbReference type="ARBA" id="ARBA00023002"/>
    </source>
</evidence>
<keyword evidence="6" id="KW-1133">Transmembrane helix</keyword>
<dbReference type="Gene3D" id="3.40.605.10">
    <property type="entry name" value="Aldehyde Dehydrogenase, Chain A, domain 1"/>
    <property type="match status" value="2"/>
</dbReference>
<feature type="transmembrane region" description="Helical" evidence="6">
    <location>
        <begin position="606"/>
        <end position="626"/>
    </location>
</feature>
<keyword evidence="6" id="KW-0812">Transmembrane</keyword>
<organism evidence="8 9">
    <name type="scientific">Vespula pensylvanica</name>
    <name type="common">Western yellow jacket</name>
    <name type="synonym">Wasp</name>
    <dbReference type="NCBI Taxonomy" id="30213"/>
    <lineage>
        <taxon>Eukaryota</taxon>
        <taxon>Metazoa</taxon>
        <taxon>Ecdysozoa</taxon>
        <taxon>Arthropoda</taxon>
        <taxon>Hexapoda</taxon>
        <taxon>Insecta</taxon>
        <taxon>Pterygota</taxon>
        <taxon>Neoptera</taxon>
        <taxon>Endopterygota</taxon>
        <taxon>Hymenoptera</taxon>
        <taxon>Apocrita</taxon>
        <taxon>Aculeata</taxon>
        <taxon>Vespoidea</taxon>
        <taxon>Vespidae</taxon>
        <taxon>Vespinae</taxon>
        <taxon>Vespula</taxon>
    </lineage>
</organism>
<name>A0A834NYY7_VESPE</name>
<sequence>METVSTSPNSDVNQQRDIDKNHHCVKIHVETAQIPRYNVFAQVNGKTMAVNYADIVQSTRDTFFSGKTRPLEWRIKQLKQMLRMLEECTPEIISALASDLRRSKFESMILEIDYTKQEIKHMLYNIKEFSAPEKPSKAIVNILDGVEIRKDPYGVVLVIGAWNYPLQLTMAPMIGAIAAGNCVILKPSEIAQATANLLAEIIPKYLDTESYHVIIGGISETTELLKQRFDYIFYTGSTNVGKIVREAANKFLTPVTLELGGKSPVYIDSTANIQIAAKRILWGKYINAGQTCIAPDYILCSTEVQNKFVAEAKKILKEWYGENPKESPDFCRIINENHFHRIKNYLLDSEKIAVGGDCDSIEKYISPTILIDVKPTDKIMQDEIFGPILPIVNVDNAYEAIRFINSREIPLVLYIFSKDKGVRNLIINQTRSGSVCVNDTILQYSGFFHLQAEMIDNTKFSNCIQELKYNCFVLSNTMDIFQVPKLDTTAKQLEKPLALYIFSGNKGNVSMILNNTSSGGVCVNDTMLHVAVETLPFGGVGNSGMGAYHGKYTYDTFVHKKGCLIKDFNIIGEKLAACRYPPYNDTKLSMLISLVAKRPDVPGVKYIPYLILFGLGVVATIGFKAAMKVQKTAHV</sequence>
<dbReference type="FunFam" id="3.40.605.10:FF:000004">
    <property type="entry name" value="Aldehyde dehydrogenase"/>
    <property type="match status" value="1"/>
</dbReference>
<dbReference type="AlphaFoldDB" id="A0A834NYY7"/>
<dbReference type="EMBL" id="JACSDY010000008">
    <property type="protein sequence ID" value="KAF7421782.1"/>
    <property type="molecule type" value="Genomic_DNA"/>
</dbReference>
<keyword evidence="9" id="KW-1185">Reference proteome</keyword>
<dbReference type="CDD" id="cd07132">
    <property type="entry name" value="ALDH_F3AB"/>
    <property type="match status" value="1"/>
</dbReference>
<evidence type="ECO:0000256" key="6">
    <source>
        <dbReference type="SAM" id="Phobius"/>
    </source>
</evidence>
<comment type="similarity">
    <text evidence="1 5">Belongs to the aldehyde dehydrogenase family.</text>
</comment>
<dbReference type="Pfam" id="PF00171">
    <property type="entry name" value="Aldedh"/>
    <property type="match status" value="2"/>
</dbReference>